<evidence type="ECO:0000313" key="1">
    <source>
        <dbReference type="EMBL" id="QEC73997.1"/>
    </source>
</evidence>
<protein>
    <submittedName>
        <fullName evidence="1">Uncharacterized protein</fullName>
    </submittedName>
</protein>
<dbReference type="RefSeq" id="WP_146787491.1">
    <property type="nucleotide sequence ID" value="NZ_CP042434.1"/>
</dbReference>
<dbReference type="AlphaFoldDB" id="A0A5B8VQU9"/>
<dbReference type="Proteomes" id="UP000321291">
    <property type="component" value="Chromosome"/>
</dbReference>
<gene>
    <name evidence="1" type="ORF">FSB73_22335</name>
</gene>
<dbReference type="KEGG" id="agi:FSB73_22335"/>
<proteinExistence type="predicted"/>
<organism evidence="1 2">
    <name type="scientific">Arachidicoccus ginsenosidivorans</name>
    <dbReference type="NCBI Taxonomy" id="496057"/>
    <lineage>
        <taxon>Bacteria</taxon>
        <taxon>Pseudomonadati</taxon>
        <taxon>Bacteroidota</taxon>
        <taxon>Chitinophagia</taxon>
        <taxon>Chitinophagales</taxon>
        <taxon>Chitinophagaceae</taxon>
        <taxon>Arachidicoccus</taxon>
    </lineage>
</organism>
<dbReference type="EMBL" id="CP042434">
    <property type="protein sequence ID" value="QEC73997.1"/>
    <property type="molecule type" value="Genomic_DNA"/>
</dbReference>
<evidence type="ECO:0000313" key="2">
    <source>
        <dbReference type="Proteomes" id="UP000321291"/>
    </source>
</evidence>
<reference evidence="1 2" key="1">
    <citation type="journal article" date="2017" name="Int. J. Syst. Evol. Microbiol.">
        <title>Arachidicoccus ginsenosidivorans sp. nov., with ginsenoside-converting activity isolated from ginseng cultivating soil.</title>
        <authorList>
            <person name="Siddiqi M.Z."/>
            <person name="Aslam Z."/>
            <person name="Im W.T."/>
        </authorList>
    </citation>
    <scope>NUCLEOTIDE SEQUENCE [LARGE SCALE GENOMIC DNA]</scope>
    <source>
        <strain evidence="1 2">Gsoil 809</strain>
    </source>
</reference>
<keyword evidence="2" id="KW-1185">Reference proteome</keyword>
<sequence>MSEIKLNDILQLQDTKHVKIRLNLTNNSWDGISHYHQNPDLLLQGNFSNSAKKSFSKLMILLLGWFK</sequence>
<name>A0A5B8VQU9_9BACT</name>
<accession>A0A5B8VQU9</accession>